<feature type="domain" description="General stress protein FMN-binding split barrel" evidence="1">
    <location>
        <begin position="6"/>
        <end position="137"/>
    </location>
</feature>
<dbReference type="Proteomes" id="UP001595796">
    <property type="component" value="Unassembled WGS sequence"/>
</dbReference>
<name>A0ABV9Z267_9HYPH</name>
<dbReference type="PANTHER" id="PTHR34818">
    <property type="entry name" value="PROTEIN BLI-3"/>
    <property type="match status" value="1"/>
</dbReference>
<dbReference type="Gene3D" id="2.30.110.10">
    <property type="entry name" value="Electron Transport, Fmn-binding Protein, Chain A"/>
    <property type="match status" value="1"/>
</dbReference>
<organism evidence="2 3">
    <name type="scientific">Flaviflagellibacter deserti</name>
    <dbReference type="NCBI Taxonomy" id="2267266"/>
    <lineage>
        <taxon>Bacteria</taxon>
        <taxon>Pseudomonadati</taxon>
        <taxon>Pseudomonadota</taxon>
        <taxon>Alphaproteobacteria</taxon>
        <taxon>Hyphomicrobiales</taxon>
        <taxon>Flaviflagellibacter</taxon>
    </lineage>
</organism>
<gene>
    <name evidence="2" type="ORF">ACFPFW_06425</name>
</gene>
<dbReference type="EMBL" id="JBHSJF010000005">
    <property type="protein sequence ID" value="MFC5067649.1"/>
    <property type="molecule type" value="Genomic_DNA"/>
</dbReference>
<keyword evidence="3" id="KW-1185">Reference proteome</keyword>
<evidence type="ECO:0000259" key="1">
    <source>
        <dbReference type="Pfam" id="PF16242"/>
    </source>
</evidence>
<accession>A0ABV9Z267</accession>
<evidence type="ECO:0000313" key="3">
    <source>
        <dbReference type="Proteomes" id="UP001595796"/>
    </source>
</evidence>
<dbReference type="PANTHER" id="PTHR34818:SF1">
    <property type="entry name" value="PROTEIN BLI-3"/>
    <property type="match status" value="1"/>
</dbReference>
<dbReference type="InterPro" id="IPR038725">
    <property type="entry name" value="YdaG_split_barrel_FMN-bd"/>
</dbReference>
<protein>
    <submittedName>
        <fullName evidence="2">Pyridoxamine 5'-phosphate oxidase family protein</fullName>
    </submittedName>
</protein>
<proteinExistence type="predicted"/>
<comment type="caution">
    <text evidence="2">The sequence shown here is derived from an EMBL/GenBank/DDBJ whole genome shotgun (WGS) entry which is preliminary data.</text>
</comment>
<dbReference type="Pfam" id="PF16242">
    <property type="entry name" value="Pyrid_ox_like"/>
    <property type="match status" value="1"/>
</dbReference>
<dbReference type="InterPro" id="IPR012349">
    <property type="entry name" value="Split_barrel_FMN-bd"/>
</dbReference>
<dbReference type="InterPro" id="IPR052917">
    <property type="entry name" value="Stress-Dev_Protein"/>
</dbReference>
<reference evidence="3" key="1">
    <citation type="journal article" date="2019" name="Int. J. Syst. Evol. Microbiol.">
        <title>The Global Catalogue of Microorganisms (GCM) 10K type strain sequencing project: providing services to taxonomists for standard genome sequencing and annotation.</title>
        <authorList>
            <consortium name="The Broad Institute Genomics Platform"/>
            <consortium name="The Broad Institute Genome Sequencing Center for Infectious Disease"/>
            <person name="Wu L."/>
            <person name="Ma J."/>
        </authorList>
    </citation>
    <scope>NUCLEOTIDE SEQUENCE [LARGE SCALE GENOMIC DNA]</scope>
    <source>
        <strain evidence="3">CGMCC 1.16444</strain>
    </source>
</reference>
<evidence type="ECO:0000313" key="2">
    <source>
        <dbReference type="EMBL" id="MFC5067649.1"/>
    </source>
</evidence>
<sequence length="144" mass="16260">MAEMSMSDLSEKMRDIDFCILATHGDGGQIAGRPMSNNREVDYGGDSFFFTWEKARMISEIERDPKVALSYQGSSGILGQRPFMAHIEGQAELVRDKGRFAEHWTSDLDRWFEQGVDTPGVVMIKVHAARVHYWDGMDEGEIAV</sequence>
<dbReference type="RefSeq" id="WP_114958418.1">
    <property type="nucleotide sequence ID" value="NZ_JBHSJF010000005.1"/>
</dbReference>
<dbReference type="SUPFAM" id="SSF50475">
    <property type="entry name" value="FMN-binding split barrel"/>
    <property type="match status" value="1"/>
</dbReference>